<dbReference type="EMBL" id="CP063657">
    <property type="protein sequence ID" value="QOW21544.1"/>
    <property type="molecule type" value="Genomic_DNA"/>
</dbReference>
<gene>
    <name evidence="4" type="ORF">INQ42_09845</name>
</gene>
<feature type="transmembrane region" description="Helical" evidence="2">
    <location>
        <begin position="136"/>
        <end position="154"/>
    </location>
</feature>
<evidence type="ECO:0000313" key="4">
    <source>
        <dbReference type="EMBL" id="QOW21544.1"/>
    </source>
</evidence>
<comment type="similarity">
    <text evidence="1">Belongs to the sulfatase family.</text>
</comment>
<dbReference type="RefSeq" id="WP_194034111.1">
    <property type="nucleotide sequence ID" value="NZ_CP063657.1"/>
</dbReference>
<sequence>MNRYLYASLVGAAVLAFQLVTAISSRLQALANESTEFIARAVTDGLPLTLARVLGGYLLVSLLAHIAPLLLASRVHHDLLTRGPSWVRNALARRGSHTMALTATLMLMVIANHNIFPVSRGIPNSDLLLIQPASPALIYGLSIGCGALLMYWVVRIATVPTRTVLLAVIALLIAGRAPLPPYSSSNTPPRAQPDIIVIGVDSLRPDHLKAFGYDGETLTPTIDGFLRNAINFEQAYTPMARTFVAYMSILSGRYPTRHGARENLYPSDKIDKQASVAHRLKDAGYTTMFAMDESRFANFDQGYGFDTLVTPPPGVFDFLVGDFLDTIGTNLAQLLPYADVWMPHVAGNRAAATIYRPAAHDNRLARAVAAADSQKPLFLVSHYCIAHVPYVQATNVDGNARTPYEGALQVADGQVAKIMLQLKAAGRLRNAVVVILSDHGEALGLQPDQWLEEPAQNNIGNQASIGPYFGHGSPAMDESQMHVLLAMQRYRDGEPVWPSATSQHPASLIDVMPTVLSKIGTSFSDIDFDGRELINAKGNSLPYSERPIFFESGISGASLQKKNIDPDEVATELSRLFELTPDHHLQLRQSDVREQLRLKQRAVFFKRYGVSSWPSGMFNGPNDCWMKLDRTTLAAQCLPLLTTDPVVTAYKTLLCRHFATDHEFEAHWCASAGNGVTAIEAATLGNAAQ</sequence>
<feature type="domain" description="Sulfatase N-terminal" evidence="3">
    <location>
        <begin position="193"/>
        <end position="517"/>
    </location>
</feature>
<dbReference type="Pfam" id="PF00884">
    <property type="entry name" value="Sulfatase"/>
    <property type="match status" value="1"/>
</dbReference>
<keyword evidence="2" id="KW-1133">Transmembrane helix</keyword>
<dbReference type="InterPro" id="IPR050738">
    <property type="entry name" value="Sulfatase"/>
</dbReference>
<keyword evidence="2" id="KW-0472">Membrane</keyword>
<name>A0A7S6ZUD1_9GAMM</name>
<organism evidence="4 5">
    <name type="scientific">Novilysobacter avium</name>
    <dbReference type="NCBI Taxonomy" id="2781023"/>
    <lineage>
        <taxon>Bacteria</taxon>
        <taxon>Pseudomonadati</taxon>
        <taxon>Pseudomonadota</taxon>
        <taxon>Gammaproteobacteria</taxon>
        <taxon>Lysobacterales</taxon>
        <taxon>Lysobacteraceae</taxon>
        <taxon>Novilysobacter</taxon>
    </lineage>
</organism>
<keyword evidence="2" id="KW-0812">Transmembrane</keyword>
<dbReference type="InterPro" id="IPR000917">
    <property type="entry name" value="Sulfatase_N"/>
</dbReference>
<dbReference type="PANTHER" id="PTHR42693">
    <property type="entry name" value="ARYLSULFATASE FAMILY MEMBER"/>
    <property type="match status" value="1"/>
</dbReference>
<feature type="transmembrane region" description="Helical" evidence="2">
    <location>
        <begin position="98"/>
        <end position="116"/>
    </location>
</feature>
<dbReference type="Proteomes" id="UP000593932">
    <property type="component" value="Chromosome"/>
</dbReference>
<keyword evidence="5" id="KW-1185">Reference proteome</keyword>
<feature type="transmembrane region" description="Helical" evidence="2">
    <location>
        <begin position="161"/>
        <end position="179"/>
    </location>
</feature>
<dbReference type="Gene3D" id="3.40.720.10">
    <property type="entry name" value="Alkaline Phosphatase, subunit A"/>
    <property type="match status" value="1"/>
</dbReference>
<evidence type="ECO:0000256" key="1">
    <source>
        <dbReference type="ARBA" id="ARBA00008779"/>
    </source>
</evidence>
<reference evidence="4 5" key="1">
    <citation type="submission" date="2020-10" db="EMBL/GenBank/DDBJ databases">
        <title>complete genome sequencing of Lysobacter sp. H23M41.</title>
        <authorList>
            <person name="Bae J.-W."/>
            <person name="Lee S.-Y."/>
        </authorList>
    </citation>
    <scope>NUCLEOTIDE SEQUENCE [LARGE SCALE GENOMIC DNA]</scope>
    <source>
        <strain evidence="4 5">H23M41</strain>
    </source>
</reference>
<dbReference type="SUPFAM" id="SSF53649">
    <property type="entry name" value="Alkaline phosphatase-like"/>
    <property type="match status" value="1"/>
</dbReference>
<protein>
    <submittedName>
        <fullName evidence="4">Sulfatase-like hydrolase/transferase</fullName>
    </submittedName>
</protein>
<evidence type="ECO:0000256" key="2">
    <source>
        <dbReference type="SAM" id="Phobius"/>
    </source>
</evidence>
<accession>A0A7S6ZUD1</accession>
<evidence type="ECO:0000259" key="3">
    <source>
        <dbReference type="Pfam" id="PF00884"/>
    </source>
</evidence>
<dbReference type="InterPro" id="IPR017850">
    <property type="entry name" value="Alkaline_phosphatase_core_sf"/>
</dbReference>
<dbReference type="PANTHER" id="PTHR42693:SF33">
    <property type="entry name" value="ARYLSULFATASE"/>
    <property type="match status" value="1"/>
</dbReference>
<feature type="transmembrane region" description="Helical" evidence="2">
    <location>
        <begin position="54"/>
        <end position="72"/>
    </location>
</feature>
<evidence type="ECO:0000313" key="5">
    <source>
        <dbReference type="Proteomes" id="UP000593932"/>
    </source>
</evidence>
<proteinExistence type="inferred from homology"/>